<dbReference type="Proteomes" id="UP000886998">
    <property type="component" value="Unassembled WGS sequence"/>
</dbReference>
<dbReference type="AlphaFoldDB" id="A0A8X6M8Y9"/>
<protein>
    <submittedName>
        <fullName evidence="1">Uncharacterized protein</fullName>
    </submittedName>
</protein>
<evidence type="ECO:0000313" key="1">
    <source>
        <dbReference type="EMBL" id="GFS32321.1"/>
    </source>
</evidence>
<reference evidence="1" key="1">
    <citation type="submission" date="2020-08" db="EMBL/GenBank/DDBJ databases">
        <title>Multicomponent nature underlies the extraordinary mechanical properties of spider dragline silk.</title>
        <authorList>
            <person name="Kono N."/>
            <person name="Nakamura H."/>
            <person name="Mori M."/>
            <person name="Yoshida Y."/>
            <person name="Ohtoshi R."/>
            <person name="Malay A.D."/>
            <person name="Moran D.A.P."/>
            <person name="Tomita M."/>
            <person name="Numata K."/>
            <person name="Arakawa K."/>
        </authorList>
    </citation>
    <scope>NUCLEOTIDE SEQUENCE</scope>
</reference>
<evidence type="ECO:0000313" key="2">
    <source>
        <dbReference type="Proteomes" id="UP000886998"/>
    </source>
</evidence>
<dbReference type="EMBL" id="BMAV01024341">
    <property type="protein sequence ID" value="GFS32321.1"/>
    <property type="molecule type" value="Genomic_DNA"/>
</dbReference>
<sequence length="74" mass="8565">MTRNESHRNEPEHRNRFLSWSFGYFTNLLKPWFTFVSGREFPGKVGSECVPSNCPDGVVGETGMWRIEVPFLAK</sequence>
<accession>A0A8X6M8Y9</accession>
<organism evidence="1 2">
    <name type="scientific">Trichonephila inaurata madagascariensis</name>
    <dbReference type="NCBI Taxonomy" id="2747483"/>
    <lineage>
        <taxon>Eukaryota</taxon>
        <taxon>Metazoa</taxon>
        <taxon>Ecdysozoa</taxon>
        <taxon>Arthropoda</taxon>
        <taxon>Chelicerata</taxon>
        <taxon>Arachnida</taxon>
        <taxon>Araneae</taxon>
        <taxon>Araneomorphae</taxon>
        <taxon>Entelegynae</taxon>
        <taxon>Araneoidea</taxon>
        <taxon>Nephilidae</taxon>
        <taxon>Trichonephila</taxon>
        <taxon>Trichonephila inaurata</taxon>
    </lineage>
</organism>
<keyword evidence="2" id="KW-1185">Reference proteome</keyword>
<gene>
    <name evidence="1" type="ORF">TNIN_255431</name>
</gene>
<comment type="caution">
    <text evidence="1">The sequence shown here is derived from an EMBL/GenBank/DDBJ whole genome shotgun (WGS) entry which is preliminary data.</text>
</comment>
<proteinExistence type="predicted"/>
<name>A0A8X6M8Y9_9ARAC</name>